<comment type="caution">
    <text evidence="1">The sequence shown here is derived from an EMBL/GenBank/DDBJ whole genome shotgun (WGS) entry which is preliminary data.</text>
</comment>
<evidence type="ECO:0000313" key="1">
    <source>
        <dbReference type="EMBL" id="CAH0540369.1"/>
    </source>
</evidence>
<evidence type="ECO:0008006" key="3">
    <source>
        <dbReference type="Google" id="ProtNLM"/>
    </source>
</evidence>
<accession>A0ABM9A5G4</accession>
<name>A0ABM9A5G4_9VIBR</name>
<dbReference type="Proteomes" id="UP000838748">
    <property type="component" value="Unassembled WGS sequence"/>
</dbReference>
<evidence type="ECO:0000313" key="2">
    <source>
        <dbReference type="Proteomes" id="UP000838748"/>
    </source>
</evidence>
<keyword evidence="2" id="KW-1185">Reference proteome</keyword>
<proteinExistence type="predicted"/>
<gene>
    <name evidence="1" type="ORF">VMF7928_02814</name>
</gene>
<organism evidence="1 2">
    <name type="scientific">Vibrio marisflavi CECT 7928</name>
    <dbReference type="NCBI Taxonomy" id="634439"/>
    <lineage>
        <taxon>Bacteria</taxon>
        <taxon>Pseudomonadati</taxon>
        <taxon>Pseudomonadota</taxon>
        <taxon>Gammaproteobacteria</taxon>
        <taxon>Vibrionales</taxon>
        <taxon>Vibrionaceae</taxon>
        <taxon>Vibrio</taxon>
    </lineage>
</organism>
<sequence length="88" mass="9977">MANMTRDSQGHIKNLASQKIQDELVKQGTFERILHDQKYYSALYHSALGVALKEMGYELEAAYFSAFQASLILYDADIAGSDDFHTRE</sequence>
<dbReference type="EMBL" id="CAKLDM010000002">
    <property type="protein sequence ID" value="CAH0540369.1"/>
    <property type="molecule type" value="Genomic_DNA"/>
</dbReference>
<reference evidence="1" key="1">
    <citation type="submission" date="2021-11" db="EMBL/GenBank/DDBJ databases">
        <authorList>
            <person name="Rodrigo-Torres L."/>
            <person name="Arahal R. D."/>
            <person name="Lucena T."/>
        </authorList>
    </citation>
    <scope>NUCLEOTIDE SEQUENCE</scope>
    <source>
        <strain evidence="1">CECT 7928</strain>
    </source>
</reference>
<dbReference type="SUPFAM" id="SSF55464">
    <property type="entry name" value="Origin of replication-binding domain, RBD-like"/>
    <property type="match status" value="1"/>
</dbReference>
<protein>
    <recommendedName>
        <fullName evidence="3">HEPN domain-containing protein</fullName>
    </recommendedName>
</protein>